<dbReference type="InterPro" id="IPR036388">
    <property type="entry name" value="WH-like_DNA-bd_sf"/>
</dbReference>
<dbReference type="Pfam" id="PF00486">
    <property type="entry name" value="Trans_reg_C"/>
    <property type="match status" value="1"/>
</dbReference>
<evidence type="ECO:0000259" key="10">
    <source>
        <dbReference type="PROSITE" id="PS51755"/>
    </source>
</evidence>
<keyword evidence="3" id="KW-0805">Transcription regulation</keyword>
<evidence type="ECO:0000256" key="2">
    <source>
        <dbReference type="ARBA" id="ARBA00023012"/>
    </source>
</evidence>
<dbReference type="SMART" id="SM00862">
    <property type="entry name" value="Trans_reg_C"/>
    <property type="match status" value="1"/>
</dbReference>
<keyword evidence="1" id="KW-0597">Phosphoprotein</keyword>
<dbReference type="SUPFAM" id="SSF52172">
    <property type="entry name" value="CheY-like"/>
    <property type="match status" value="1"/>
</dbReference>
<dbReference type="EMBL" id="CP088295">
    <property type="protein sequence ID" value="UUY02855.1"/>
    <property type="molecule type" value="Genomic_DNA"/>
</dbReference>
<evidence type="ECO:0000259" key="9">
    <source>
        <dbReference type="PROSITE" id="PS50110"/>
    </source>
</evidence>
<name>A0ABY5PEH7_9ACTN</name>
<proteinExistence type="predicted"/>
<dbReference type="PANTHER" id="PTHR48111:SF22">
    <property type="entry name" value="REGULATOR OF RPOS"/>
    <property type="match status" value="1"/>
</dbReference>
<dbReference type="RefSeq" id="WP_353863377.1">
    <property type="nucleotide sequence ID" value="NZ_CP088295.1"/>
</dbReference>
<evidence type="ECO:0000256" key="5">
    <source>
        <dbReference type="ARBA" id="ARBA00023163"/>
    </source>
</evidence>
<keyword evidence="4 7" id="KW-0238">DNA-binding</keyword>
<feature type="region of interest" description="Disordered" evidence="8">
    <location>
        <begin position="467"/>
        <end position="519"/>
    </location>
</feature>
<evidence type="ECO:0000256" key="7">
    <source>
        <dbReference type="PROSITE-ProRule" id="PRU01091"/>
    </source>
</evidence>
<dbReference type="PROSITE" id="PS51755">
    <property type="entry name" value="OMPR_PHOB"/>
    <property type="match status" value="1"/>
</dbReference>
<dbReference type="Pfam" id="PF00072">
    <property type="entry name" value="Response_reg"/>
    <property type="match status" value="1"/>
</dbReference>
<keyword evidence="5" id="KW-0804">Transcription</keyword>
<comment type="caution">
    <text evidence="6">Lacks conserved residue(s) required for the propagation of feature annotation.</text>
</comment>
<feature type="DNA-binding region" description="OmpR/PhoB-type" evidence="7">
    <location>
        <begin position="122"/>
        <end position="220"/>
    </location>
</feature>
<accession>A0ABY5PEH7</accession>
<feature type="domain" description="Response regulatory" evidence="9">
    <location>
        <begin position="6"/>
        <end position="114"/>
    </location>
</feature>
<dbReference type="CDD" id="cd00383">
    <property type="entry name" value="trans_reg_C"/>
    <property type="match status" value="1"/>
</dbReference>
<dbReference type="SMART" id="SM00448">
    <property type="entry name" value="REC"/>
    <property type="match status" value="1"/>
</dbReference>
<feature type="domain" description="OmpR/PhoB-type" evidence="10">
    <location>
        <begin position="122"/>
        <end position="220"/>
    </location>
</feature>
<dbReference type="InterPro" id="IPR001867">
    <property type="entry name" value="OmpR/PhoB-type_DNA-bd"/>
</dbReference>
<sequence>MPGPASVLLVDDARPERDAVADGLAASGFIVRTAPDGAGALRTLADVPVHAVILRHGTDFCRQLRDADAEVGIVVLGPRDSVDDRIAALASGADDCLTHPFALRELVARVQAITRRTVSAGEDTLAYADVRLDRAAHAAWRGERPLTLTETERRLLTRLLERPEVVIGRRDLLLGVWGYDPGPASNCLGVYVGYLRRKLEQEGEPRLLHTVRGAGYVLRTEELRKKRRSPLTGRADARLIGQSFCPPTTRSEMSISTKAGATALAATLALGLPGAAMADRGGPRGGERDVPSRVATKLRAADRALDRAQERADDGESAGAATALASVRKNLASALKSAQKRITATGGRAGVASAGAVSRTDHHVVAGTAAMFDGADATVTDATAQTLDAALDNRDAIIAAIAALDADSKEAYERVLDRIAQATDDEIEEINEALSDDTLTDEAKAALQAALTQLAATKAAAQAQITADAADDDTGYGTTEADYGSGEGAGSREDCPPRGQRGPGSGYENQDATGDYGQA</sequence>
<evidence type="ECO:0000313" key="12">
    <source>
        <dbReference type="Proteomes" id="UP001058860"/>
    </source>
</evidence>
<evidence type="ECO:0000256" key="4">
    <source>
        <dbReference type="ARBA" id="ARBA00023125"/>
    </source>
</evidence>
<dbReference type="InterPro" id="IPR016032">
    <property type="entry name" value="Sig_transdc_resp-reg_C-effctor"/>
</dbReference>
<evidence type="ECO:0000256" key="6">
    <source>
        <dbReference type="PROSITE-ProRule" id="PRU00169"/>
    </source>
</evidence>
<dbReference type="InterPro" id="IPR001789">
    <property type="entry name" value="Sig_transdc_resp-reg_receiver"/>
</dbReference>
<dbReference type="PROSITE" id="PS50110">
    <property type="entry name" value="RESPONSE_REGULATORY"/>
    <property type="match status" value="1"/>
</dbReference>
<dbReference type="InterPro" id="IPR011006">
    <property type="entry name" value="CheY-like_superfamily"/>
</dbReference>
<dbReference type="Gene3D" id="3.40.50.2300">
    <property type="match status" value="1"/>
</dbReference>
<gene>
    <name evidence="11" type="ORF">LRS13_19525</name>
</gene>
<evidence type="ECO:0000256" key="8">
    <source>
        <dbReference type="SAM" id="MobiDB-lite"/>
    </source>
</evidence>
<dbReference type="Gene3D" id="1.10.10.10">
    <property type="entry name" value="Winged helix-like DNA-binding domain superfamily/Winged helix DNA-binding domain"/>
    <property type="match status" value="1"/>
</dbReference>
<keyword evidence="2" id="KW-0902">Two-component regulatory system</keyword>
<dbReference type="PANTHER" id="PTHR48111">
    <property type="entry name" value="REGULATOR OF RPOS"/>
    <property type="match status" value="1"/>
</dbReference>
<dbReference type="Proteomes" id="UP001058860">
    <property type="component" value="Chromosome"/>
</dbReference>
<evidence type="ECO:0000256" key="1">
    <source>
        <dbReference type="ARBA" id="ARBA00022553"/>
    </source>
</evidence>
<reference evidence="12" key="1">
    <citation type="submission" date="2021-11" db="EMBL/GenBank/DDBJ databases">
        <title>Cultivation dependent microbiological survey of springs from the worlds oldest radium mine currently devoted to the extraction of radon-saturated water.</title>
        <authorList>
            <person name="Kapinusova G."/>
            <person name="Smrhova T."/>
            <person name="Strejcek M."/>
            <person name="Suman J."/>
            <person name="Jani K."/>
            <person name="Pajer P."/>
            <person name="Uhlik O."/>
        </authorList>
    </citation>
    <scope>NUCLEOTIDE SEQUENCE [LARGE SCALE GENOMIC DNA]</scope>
    <source>
        <strain evidence="12">J379</strain>
    </source>
</reference>
<organism evidence="11 12">
    <name type="scientific">Svornostia abyssi</name>
    <dbReference type="NCBI Taxonomy" id="2898438"/>
    <lineage>
        <taxon>Bacteria</taxon>
        <taxon>Bacillati</taxon>
        <taxon>Actinomycetota</taxon>
        <taxon>Thermoleophilia</taxon>
        <taxon>Solirubrobacterales</taxon>
        <taxon>Baekduiaceae</taxon>
        <taxon>Svornostia</taxon>
    </lineage>
</organism>
<evidence type="ECO:0000256" key="3">
    <source>
        <dbReference type="ARBA" id="ARBA00023015"/>
    </source>
</evidence>
<dbReference type="InterPro" id="IPR039420">
    <property type="entry name" value="WalR-like"/>
</dbReference>
<evidence type="ECO:0000313" key="11">
    <source>
        <dbReference type="EMBL" id="UUY02855.1"/>
    </source>
</evidence>
<protein>
    <submittedName>
        <fullName evidence="11">Response regulator transcription factor</fullName>
    </submittedName>
</protein>
<dbReference type="SUPFAM" id="SSF46894">
    <property type="entry name" value="C-terminal effector domain of the bipartite response regulators"/>
    <property type="match status" value="1"/>
</dbReference>
<keyword evidence="12" id="KW-1185">Reference proteome</keyword>